<proteinExistence type="predicted"/>
<dbReference type="PANTHER" id="PTHR43404">
    <property type="entry name" value="LIPOPOLYSACCHARIDE CHOLINEPHOSPHOTRANSFERASE LICD"/>
    <property type="match status" value="1"/>
</dbReference>
<dbReference type="Pfam" id="PF04991">
    <property type="entry name" value="LicD"/>
    <property type="match status" value="1"/>
</dbReference>
<sequence length="275" mass="33218">MKNYTPDETLIKARKIMLESLCVVHNLCEKYHLTYWLEGGTLLGAIRHRGFIPWDDDIDIAMPRDDYNKFAEIAKKELPSDLFYQDQETDPNYPNPIARVRKKGTYFEEKWEPENNKYHHGIFIDIIPIDTYNTGIFIDWRNWVYFFRTKYSRHNYPKGTLKRFLIHIYAHTICSIPFKISRRIIEYLKKHKEYFNNPKSKYMSHGLEWQDLCKTKRKDIYPLTLGKDIFEGHSFYIPNNPHNYLTAYFGKDYMTLPPLEKRYVHHKIIKFDVKE</sequence>
<organism evidence="2">
    <name type="scientific">Pasteurella multocida</name>
    <dbReference type="NCBI Taxonomy" id="747"/>
    <lineage>
        <taxon>Bacteria</taxon>
        <taxon>Pseudomonadati</taxon>
        <taxon>Pseudomonadota</taxon>
        <taxon>Gammaproteobacteria</taxon>
        <taxon>Pasteurellales</taxon>
        <taxon>Pasteurellaceae</taxon>
        <taxon>Pasteurella</taxon>
    </lineage>
</organism>
<evidence type="ECO:0000259" key="1">
    <source>
        <dbReference type="Pfam" id="PF04991"/>
    </source>
</evidence>
<feature type="domain" description="LicD/FKTN/FKRP nucleotidyltransferase" evidence="1">
    <location>
        <begin position="28"/>
        <end position="250"/>
    </location>
</feature>
<dbReference type="GO" id="GO:0009100">
    <property type="term" value="P:glycoprotein metabolic process"/>
    <property type="evidence" value="ECO:0007669"/>
    <property type="project" value="UniProtKB-ARBA"/>
</dbReference>
<dbReference type="PANTHER" id="PTHR43404:SF2">
    <property type="entry name" value="LIPOPOLYSACCHARIDE CHOLINEPHOSPHOTRANSFERASE LICD"/>
    <property type="match status" value="1"/>
</dbReference>
<evidence type="ECO:0000313" key="2">
    <source>
        <dbReference type="EMBL" id="AFY10921.1"/>
    </source>
</evidence>
<gene>
    <name evidence="2" type="primary">ppgC</name>
</gene>
<accession>K9MZW6</accession>
<dbReference type="InterPro" id="IPR052942">
    <property type="entry name" value="LPS_cholinephosphotransferase"/>
</dbReference>
<dbReference type="EMBL" id="JX987237">
    <property type="protein sequence ID" value="AFY10921.1"/>
    <property type="molecule type" value="Genomic_DNA"/>
</dbReference>
<protein>
    <submittedName>
        <fullName evidence="2">PpgC</fullName>
    </submittedName>
</protein>
<reference evidence="2" key="1">
    <citation type="journal article" date="2013" name="Glycobiology">
        <title>Structure and biosynthetic locus of the lipopolysaccharide outer core produced by Pasteurella multocida serovars 8 and 13 and the identification of a novel phospho-glycero moiety.</title>
        <authorList>
            <person name="Harper M."/>
            <person name="St Michael F."/>
            <person name="Vinogradov E."/>
            <person name="John M."/>
            <person name="Steen J.A."/>
            <person name="van Dorsten L."/>
            <person name="Boyce J.D."/>
            <person name="Adler B."/>
            <person name="Cox A.D."/>
        </authorList>
    </citation>
    <scope>NUCLEOTIDE SEQUENCE</scope>
    <source>
        <strain evidence="2">P1581</strain>
    </source>
</reference>
<dbReference type="AlphaFoldDB" id="K9MZW6"/>
<dbReference type="RefSeq" id="WP_115098187.1">
    <property type="nucleotide sequence ID" value="NZ_CP097614.1"/>
</dbReference>
<dbReference type="InterPro" id="IPR007074">
    <property type="entry name" value="LicD/FKTN/FKRP_NTP_transf"/>
</dbReference>
<name>K9MZW6_PASMD</name>